<keyword evidence="2" id="KW-0963">Cytoplasm</keyword>
<dbReference type="InterPro" id="IPR011992">
    <property type="entry name" value="EF-hand-dom_pair"/>
</dbReference>
<dbReference type="RefSeq" id="XP_001322477.1">
    <property type="nucleotide sequence ID" value="XM_001322442.1"/>
</dbReference>
<dbReference type="GO" id="GO:0005737">
    <property type="term" value="C:cytoplasm"/>
    <property type="evidence" value="ECO:0007669"/>
    <property type="project" value="UniProtKB-SubCell"/>
</dbReference>
<dbReference type="GO" id="GO:0030865">
    <property type="term" value="P:cortical cytoskeleton organization"/>
    <property type="evidence" value="ECO:0000318"/>
    <property type="project" value="GO_Central"/>
</dbReference>
<dbReference type="InterPro" id="IPR018247">
    <property type="entry name" value="EF_Hand_1_Ca_BS"/>
</dbReference>
<dbReference type="InParanoid" id="A2EAQ1"/>
<protein>
    <submittedName>
        <fullName evidence="5">EF hand family protein</fullName>
    </submittedName>
</protein>
<dbReference type="GO" id="GO:0035303">
    <property type="term" value="P:regulation of dephosphorylation"/>
    <property type="evidence" value="ECO:0007669"/>
    <property type="project" value="InterPro"/>
</dbReference>
<reference evidence="5" key="1">
    <citation type="submission" date="2006-10" db="EMBL/GenBank/DDBJ databases">
        <authorList>
            <person name="Amadeo P."/>
            <person name="Zhao Q."/>
            <person name="Wortman J."/>
            <person name="Fraser-Liggett C."/>
            <person name="Carlton J."/>
        </authorList>
    </citation>
    <scope>NUCLEOTIDE SEQUENCE</scope>
    <source>
        <strain evidence="5">G3</strain>
    </source>
</reference>
<accession>A2EAQ1</accession>
<dbReference type="InterPro" id="IPR002048">
    <property type="entry name" value="EF_hand_dom"/>
</dbReference>
<dbReference type="OrthoDB" id="10265007at2759"/>
<feature type="domain" description="EF-hand" evidence="4">
    <location>
        <begin position="302"/>
        <end position="337"/>
    </location>
</feature>
<dbReference type="EMBL" id="DS113341">
    <property type="protein sequence ID" value="EAY10254.1"/>
    <property type="molecule type" value="Genomic_DNA"/>
</dbReference>
<evidence type="ECO:0000256" key="2">
    <source>
        <dbReference type="ARBA" id="ARBA00022490"/>
    </source>
</evidence>
<keyword evidence="6" id="KW-1185">Reference proteome</keyword>
<dbReference type="PROSITE" id="PS00018">
    <property type="entry name" value="EF_HAND_1"/>
    <property type="match status" value="1"/>
</dbReference>
<dbReference type="STRING" id="5722.A2EAQ1"/>
<proteinExistence type="predicted"/>
<evidence type="ECO:0000313" key="6">
    <source>
        <dbReference type="Proteomes" id="UP000001542"/>
    </source>
</evidence>
<evidence type="ECO:0000259" key="4">
    <source>
        <dbReference type="PROSITE" id="PS50222"/>
    </source>
</evidence>
<dbReference type="SMR" id="A2EAQ1"/>
<dbReference type="SUPFAM" id="SSF47473">
    <property type="entry name" value="EF-hand"/>
    <property type="match status" value="1"/>
</dbReference>
<evidence type="ECO:0000256" key="1">
    <source>
        <dbReference type="ARBA" id="ARBA00004496"/>
    </source>
</evidence>
<name>A2EAQ1_TRIV3</name>
<organism evidence="5 6">
    <name type="scientific">Trichomonas vaginalis (strain ATCC PRA-98 / G3)</name>
    <dbReference type="NCBI Taxonomy" id="412133"/>
    <lineage>
        <taxon>Eukaryota</taxon>
        <taxon>Metamonada</taxon>
        <taxon>Parabasalia</taxon>
        <taxon>Trichomonadida</taxon>
        <taxon>Trichomonadidae</taxon>
        <taxon>Trichomonas</taxon>
    </lineage>
</organism>
<dbReference type="VEuPathDB" id="TrichDB:TVAGG3_0958490"/>
<dbReference type="Proteomes" id="UP000001542">
    <property type="component" value="Unassembled WGS sequence"/>
</dbReference>
<evidence type="ECO:0000256" key="3">
    <source>
        <dbReference type="ARBA" id="ARBA00022837"/>
    </source>
</evidence>
<dbReference type="FunFam" id="1.10.238.10:FF:000798">
    <property type="entry name" value="EF hand family protein"/>
    <property type="match status" value="1"/>
</dbReference>
<keyword evidence="3" id="KW-0106">Calcium</keyword>
<dbReference type="VEuPathDB" id="TrichDB:TVAG_046760"/>
<dbReference type="GO" id="GO:0000226">
    <property type="term" value="P:microtubule cytoskeleton organization"/>
    <property type="evidence" value="ECO:0000318"/>
    <property type="project" value="GO_Central"/>
</dbReference>
<dbReference type="PANTHER" id="PTHR12085">
    <property type="entry name" value="SERINE/THREONINE-PROTEIN PHOSPHATASE 2A REGULATORY SUBUNIT B'' SUBUNIT GAMMA"/>
    <property type="match status" value="1"/>
</dbReference>
<dbReference type="PANTHER" id="PTHR12085:SF3">
    <property type="entry name" value="SERINE_THREONINE-PROTEIN PHOSPHATASE 2A REGULATORY SUBUNIT B'' SUBUNIT GAMMA"/>
    <property type="match status" value="1"/>
</dbReference>
<gene>
    <name evidence="5" type="ORF">TVAG_046760</name>
</gene>
<dbReference type="AlphaFoldDB" id="A2EAQ1"/>
<dbReference type="Gene3D" id="1.10.238.10">
    <property type="entry name" value="EF-hand"/>
    <property type="match status" value="1"/>
</dbReference>
<dbReference type="KEGG" id="tva:4768187"/>
<dbReference type="PROSITE" id="PS50222">
    <property type="entry name" value="EF_HAND_2"/>
    <property type="match status" value="1"/>
</dbReference>
<dbReference type="GO" id="GO:0005509">
    <property type="term" value="F:calcium ion binding"/>
    <property type="evidence" value="ECO:0007669"/>
    <property type="project" value="InterPro"/>
</dbReference>
<dbReference type="InterPro" id="IPR039865">
    <property type="entry name" value="PPP2R3C"/>
</dbReference>
<comment type="subcellular location">
    <subcellularLocation>
        <location evidence="1">Cytoplasm</location>
    </subcellularLocation>
</comment>
<reference evidence="5" key="2">
    <citation type="journal article" date="2007" name="Science">
        <title>Draft genome sequence of the sexually transmitted pathogen Trichomonas vaginalis.</title>
        <authorList>
            <person name="Carlton J.M."/>
            <person name="Hirt R.P."/>
            <person name="Silva J.C."/>
            <person name="Delcher A.L."/>
            <person name="Schatz M."/>
            <person name="Zhao Q."/>
            <person name="Wortman J.R."/>
            <person name="Bidwell S.L."/>
            <person name="Alsmark U.C.M."/>
            <person name="Besteiro S."/>
            <person name="Sicheritz-Ponten T."/>
            <person name="Noel C.J."/>
            <person name="Dacks J.B."/>
            <person name="Foster P.G."/>
            <person name="Simillion C."/>
            <person name="Van de Peer Y."/>
            <person name="Miranda-Saavedra D."/>
            <person name="Barton G.J."/>
            <person name="Westrop G.D."/>
            <person name="Mueller S."/>
            <person name="Dessi D."/>
            <person name="Fiori P.L."/>
            <person name="Ren Q."/>
            <person name="Paulsen I."/>
            <person name="Zhang H."/>
            <person name="Bastida-Corcuera F.D."/>
            <person name="Simoes-Barbosa A."/>
            <person name="Brown M.T."/>
            <person name="Hayes R.D."/>
            <person name="Mukherjee M."/>
            <person name="Okumura C.Y."/>
            <person name="Schneider R."/>
            <person name="Smith A.J."/>
            <person name="Vanacova S."/>
            <person name="Villalvazo M."/>
            <person name="Haas B.J."/>
            <person name="Pertea M."/>
            <person name="Feldblyum T.V."/>
            <person name="Utterback T.R."/>
            <person name="Shu C.L."/>
            <person name="Osoegawa K."/>
            <person name="de Jong P.J."/>
            <person name="Hrdy I."/>
            <person name="Horvathova L."/>
            <person name="Zubacova Z."/>
            <person name="Dolezal P."/>
            <person name="Malik S.B."/>
            <person name="Logsdon J.M. Jr."/>
            <person name="Henze K."/>
            <person name="Gupta A."/>
            <person name="Wang C.C."/>
            <person name="Dunne R.L."/>
            <person name="Upcroft J.A."/>
            <person name="Upcroft P."/>
            <person name="White O."/>
            <person name="Salzberg S.L."/>
            <person name="Tang P."/>
            <person name="Chiu C.-H."/>
            <person name="Lee Y.-S."/>
            <person name="Embley T.M."/>
            <person name="Coombs G.H."/>
            <person name="Mottram J.C."/>
            <person name="Tachezy J."/>
            <person name="Fraser-Liggett C.M."/>
            <person name="Johnson P.J."/>
        </authorList>
    </citation>
    <scope>NUCLEOTIDE SEQUENCE [LARGE SCALE GENOMIC DNA]</scope>
    <source>
        <strain evidence="5">G3</strain>
    </source>
</reference>
<dbReference type="eggNOG" id="KOG2562">
    <property type="taxonomic scope" value="Eukaryota"/>
</dbReference>
<sequence length="394" mass="45085">MLPSTDELIATLNFYGLNEIGKQLNSMVKPSKNKENPLIIPAFNDAFSLPSTEFGKILADYVGEERVNAFKQTMLSKEDINKIQFDMSLTEVQNIFGPQRKNLFSDKILAKFKLSDGRFDCSLFKAFLFQLYNIQNGILTILKIDPFITRTLSLETFRNYIIQSIPTFKSLASLETDLSWYKEFYVEIVVSVFSFFNSDIYELKLDATSLFQSNTFSAFVNMDIIPTPGIFSIKSTTSIYNTYVNQNSNEEGLIGKQNLKEIFDFKFSDAFLDRLFEILPTFEGKLDFCAFLNFVIPLKNMQSKQGIGFFFKLVDIDGDGYVSNYDISYFYKSLVDETGFTEINFDRFCSEILDTISAGGKGVTINHLMKMGASTFFLKLIDIKTFMEWENLIG</sequence>
<evidence type="ECO:0000313" key="5">
    <source>
        <dbReference type="EMBL" id="EAY10254.1"/>
    </source>
</evidence>